<keyword evidence="2" id="KW-0560">Oxidoreductase</keyword>
<dbReference type="PROSITE" id="PS00061">
    <property type="entry name" value="ADH_SHORT"/>
    <property type="match status" value="1"/>
</dbReference>
<dbReference type="SUPFAM" id="SSF51735">
    <property type="entry name" value="NAD(P)-binding Rossmann-fold domains"/>
    <property type="match status" value="1"/>
</dbReference>
<dbReference type="PANTHER" id="PTHR44196:SF2">
    <property type="entry name" value="SHORT-CHAIN DEHYDROGENASE-RELATED"/>
    <property type="match status" value="1"/>
</dbReference>
<sequence length="257" mass="27199">MTSLATVITGASSGIGEALAHLFAPEQQPLVLVARRKEKLDELAKTLNNKHGVKVHVIALDLEQVGAAAELMNAIANLNLSVDTLVNNAGFGVSAPFAKADGAKLSGMMQLNMVTLTELTHLALPAMLERKHGRIMNIASVVAFQPCPYFAVYAASKAYVLSFTEALAAEISDRGILVTAVCPGSTNTEFHSVANSKGSFADKIAESPVMVAEEAYKALNNGKTVIVTGLMNKPVPVISRIVPRKTMTWAVAKMLGK</sequence>
<dbReference type="InterPro" id="IPR036291">
    <property type="entry name" value="NAD(P)-bd_dom_sf"/>
</dbReference>
<dbReference type="RefSeq" id="WP_107864042.1">
    <property type="nucleotide sequence ID" value="NZ_QAON01000001.1"/>
</dbReference>
<accession>A0A2T5J3E1</accession>
<dbReference type="Pfam" id="PF00106">
    <property type="entry name" value="adh_short"/>
    <property type="match status" value="1"/>
</dbReference>
<gene>
    <name evidence="4" type="ORF">C8N29_10185</name>
</gene>
<proteinExistence type="inferred from homology"/>
<dbReference type="Proteomes" id="UP000244223">
    <property type="component" value="Unassembled WGS sequence"/>
</dbReference>
<evidence type="ECO:0000313" key="5">
    <source>
        <dbReference type="Proteomes" id="UP000244223"/>
    </source>
</evidence>
<comment type="caution">
    <text evidence="4">The sequence shown here is derived from an EMBL/GenBank/DDBJ whole genome shotgun (WGS) entry which is preliminary data.</text>
</comment>
<keyword evidence="5" id="KW-1185">Reference proteome</keyword>
<dbReference type="InterPro" id="IPR002347">
    <property type="entry name" value="SDR_fam"/>
</dbReference>
<name>A0A2T5J3E1_9GAMM</name>
<evidence type="ECO:0000256" key="2">
    <source>
        <dbReference type="ARBA" id="ARBA00023002"/>
    </source>
</evidence>
<dbReference type="GO" id="GO:0016491">
    <property type="term" value="F:oxidoreductase activity"/>
    <property type="evidence" value="ECO:0007669"/>
    <property type="project" value="UniProtKB-KW"/>
</dbReference>
<dbReference type="AlphaFoldDB" id="A0A2T5J3E1"/>
<dbReference type="OrthoDB" id="9793345at2"/>
<dbReference type="InterPro" id="IPR020904">
    <property type="entry name" value="Sc_DH/Rdtase_CS"/>
</dbReference>
<comment type="similarity">
    <text evidence="1 3">Belongs to the short-chain dehydrogenases/reductases (SDR) family.</text>
</comment>
<dbReference type="PIRSF" id="PIRSF000126">
    <property type="entry name" value="11-beta-HSD1"/>
    <property type="match status" value="1"/>
</dbReference>
<evidence type="ECO:0000313" key="4">
    <source>
        <dbReference type="EMBL" id="PTQ91013.1"/>
    </source>
</evidence>
<dbReference type="GO" id="GO:0016020">
    <property type="term" value="C:membrane"/>
    <property type="evidence" value="ECO:0007669"/>
    <property type="project" value="TreeGrafter"/>
</dbReference>
<dbReference type="PANTHER" id="PTHR44196">
    <property type="entry name" value="DEHYDROGENASE/REDUCTASE SDR FAMILY MEMBER 7B"/>
    <property type="match status" value="1"/>
</dbReference>
<dbReference type="PRINTS" id="PR00080">
    <property type="entry name" value="SDRFAMILY"/>
</dbReference>
<protein>
    <recommendedName>
        <fullName evidence="6">Short-subunit dehydrogenase</fullName>
    </recommendedName>
</protein>
<organism evidence="4 5">
    <name type="scientific">Agitococcus lubricus</name>
    <dbReference type="NCBI Taxonomy" id="1077255"/>
    <lineage>
        <taxon>Bacteria</taxon>
        <taxon>Pseudomonadati</taxon>
        <taxon>Pseudomonadota</taxon>
        <taxon>Gammaproteobacteria</taxon>
        <taxon>Moraxellales</taxon>
        <taxon>Moraxellaceae</taxon>
        <taxon>Agitococcus</taxon>
    </lineage>
</organism>
<evidence type="ECO:0000256" key="1">
    <source>
        <dbReference type="ARBA" id="ARBA00006484"/>
    </source>
</evidence>
<dbReference type="EMBL" id="QAON01000001">
    <property type="protein sequence ID" value="PTQ91013.1"/>
    <property type="molecule type" value="Genomic_DNA"/>
</dbReference>
<dbReference type="PRINTS" id="PR00081">
    <property type="entry name" value="GDHRDH"/>
</dbReference>
<dbReference type="Gene3D" id="3.40.50.720">
    <property type="entry name" value="NAD(P)-binding Rossmann-like Domain"/>
    <property type="match status" value="1"/>
</dbReference>
<evidence type="ECO:0008006" key="6">
    <source>
        <dbReference type="Google" id="ProtNLM"/>
    </source>
</evidence>
<evidence type="ECO:0000256" key="3">
    <source>
        <dbReference type="RuleBase" id="RU000363"/>
    </source>
</evidence>
<reference evidence="4 5" key="1">
    <citation type="submission" date="2018-04" db="EMBL/GenBank/DDBJ databases">
        <title>Genomic Encyclopedia of Archaeal and Bacterial Type Strains, Phase II (KMG-II): from individual species to whole genera.</title>
        <authorList>
            <person name="Goeker M."/>
        </authorList>
    </citation>
    <scope>NUCLEOTIDE SEQUENCE [LARGE SCALE GENOMIC DNA]</scope>
    <source>
        <strain evidence="4 5">DSM 5822</strain>
    </source>
</reference>